<sequence length="248" mass="27365">MFTLSLERLKQIKIILVGTTHSGNIGATARAMKNMGLSQLILVAPEAPFPSAEATARASGAVDVLQSVCCYPDLKSAIADSQIVFGTSARSRSLAWPMRTPRETAEEIFKHSFSVSLVFGREHSGLTNEELALCHYWVQIPTDEQYSSLNLAAAVQVLCYELRVQALTQISANNTLSLSDPLDAPATAEAMNLFYAHLEQTLIDIGFLDAQQPKQLMRRLQRLFHRAQPNINEVNILRGILTAIKNKK</sequence>
<evidence type="ECO:0000259" key="6">
    <source>
        <dbReference type="Pfam" id="PF00588"/>
    </source>
</evidence>
<dbReference type="Gene3D" id="3.40.1280.10">
    <property type="match status" value="1"/>
</dbReference>
<evidence type="ECO:0000256" key="2">
    <source>
        <dbReference type="ARBA" id="ARBA00022603"/>
    </source>
</evidence>
<dbReference type="InterPro" id="IPR029028">
    <property type="entry name" value="Alpha/beta_knot_MTases"/>
</dbReference>
<evidence type="ECO:0000256" key="1">
    <source>
        <dbReference type="ARBA" id="ARBA00007228"/>
    </source>
</evidence>
<accession>A0A251X5Z6</accession>
<dbReference type="PANTHER" id="PTHR42786">
    <property type="entry name" value="TRNA/RRNA METHYLTRANSFERASE"/>
    <property type="match status" value="1"/>
</dbReference>
<proteinExistence type="inferred from homology"/>
<gene>
    <name evidence="5" type="primary">trmJ</name>
    <name evidence="7" type="ORF">TPSD3_11025</name>
</gene>
<keyword evidence="2 5" id="KW-0489">Methyltransferase</keyword>
<dbReference type="NCBIfam" id="TIGR00050">
    <property type="entry name" value="rRNA_methyl_1"/>
    <property type="match status" value="1"/>
</dbReference>
<dbReference type="GO" id="GO:0005829">
    <property type="term" value="C:cytosol"/>
    <property type="evidence" value="ECO:0007669"/>
    <property type="project" value="TreeGrafter"/>
</dbReference>
<dbReference type="GO" id="GO:0002128">
    <property type="term" value="P:tRNA nucleoside ribose methylation"/>
    <property type="evidence" value="ECO:0007669"/>
    <property type="project" value="TreeGrafter"/>
</dbReference>
<dbReference type="InterPro" id="IPR029026">
    <property type="entry name" value="tRNA_m1G_MTases_N"/>
</dbReference>
<comment type="subcellular location">
    <subcellularLocation>
        <location evidence="5">Cytoplasm</location>
    </subcellularLocation>
</comment>
<dbReference type="SUPFAM" id="SSF75217">
    <property type="entry name" value="alpha/beta knot"/>
    <property type="match status" value="1"/>
</dbReference>
<evidence type="ECO:0000313" key="8">
    <source>
        <dbReference type="Proteomes" id="UP000194798"/>
    </source>
</evidence>
<dbReference type="FunFam" id="3.40.1280.10:FF:000006">
    <property type="entry name" value="Uncharacterized tRNA/rRNA methyltransferase HI_0380"/>
    <property type="match status" value="1"/>
</dbReference>
<comment type="subunit">
    <text evidence="5">Homodimer.</text>
</comment>
<dbReference type="PIRSF" id="PIRSF004808">
    <property type="entry name" value="LasT"/>
    <property type="match status" value="1"/>
</dbReference>
<dbReference type="Proteomes" id="UP000194798">
    <property type="component" value="Unassembled WGS sequence"/>
</dbReference>
<evidence type="ECO:0000256" key="5">
    <source>
        <dbReference type="RuleBase" id="RU362024"/>
    </source>
</evidence>
<keyword evidence="3 7" id="KW-0808">Transferase</keyword>
<evidence type="ECO:0000256" key="4">
    <source>
        <dbReference type="ARBA" id="ARBA00022691"/>
    </source>
</evidence>
<keyword evidence="8" id="KW-1185">Reference proteome</keyword>
<reference evidence="7 8" key="1">
    <citation type="submission" date="2016-12" db="EMBL/GenBank/DDBJ databases">
        <title>Thioflexothrix psekupsii D3 genome sequencing and assembly.</title>
        <authorList>
            <person name="Fomenkov A."/>
            <person name="Vincze T."/>
            <person name="Grabovich M."/>
            <person name="Anton B.P."/>
            <person name="Dubinina G."/>
            <person name="Orlova M."/>
            <person name="Belousova E."/>
            <person name="Roberts R.J."/>
        </authorList>
    </citation>
    <scope>NUCLEOTIDE SEQUENCE [LARGE SCALE GENOMIC DNA]</scope>
    <source>
        <strain evidence="7">D3</strain>
    </source>
</reference>
<comment type="catalytic activity">
    <reaction evidence="5">
        <text>cytidine(32) in tRNA + S-adenosyl-L-methionine = 2'-O-methylcytidine(32) in tRNA + S-adenosyl-L-homocysteine + H(+)</text>
        <dbReference type="Rhea" id="RHEA:42932"/>
        <dbReference type="Rhea" id="RHEA-COMP:10288"/>
        <dbReference type="Rhea" id="RHEA-COMP:10289"/>
        <dbReference type="ChEBI" id="CHEBI:15378"/>
        <dbReference type="ChEBI" id="CHEBI:57856"/>
        <dbReference type="ChEBI" id="CHEBI:59789"/>
        <dbReference type="ChEBI" id="CHEBI:74495"/>
        <dbReference type="ChEBI" id="CHEBI:82748"/>
        <dbReference type="EC" id="2.1.1.200"/>
    </reaction>
</comment>
<dbReference type="GO" id="GO:0160206">
    <property type="term" value="F:tRNA (cytidine(32)/uridine(32)-2'-O)-methyltransferase activity"/>
    <property type="evidence" value="ECO:0007669"/>
    <property type="project" value="UniProtKB-EC"/>
</dbReference>
<dbReference type="AlphaFoldDB" id="A0A251X5Z6"/>
<dbReference type="Pfam" id="PF00588">
    <property type="entry name" value="SpoU_methylase"/>
    <property type="match status" value="1"/>
</dbReference>
<dbReference type="InterPro" id="IPR001537">
    <property type="entry name" value="SpoU_MeTrfase"/>
</dbReference>
<evidence type="ECO:0000313" key="7">
    <source>
        <dbReference type="EMBL" id="OUD13166.1"/>
    </source>
</evidence>
<comment type="function">
    <text evidence="5">Catalyzes the formation of 2'O-methylated cytidine (Cm32) or 2'O-methylated uridine (Um32) at position 32 in tRNA.</text>
</comment>
<comment type="caution">
    <text evidence="7">The sequence shown here is derived from an EMBL/GenBank/DDBJ whole genome shotgun (WGS) entry which is preliminary data.</text>
</comment>
<dbReference type="GO" id="GO:0106339">
    <property type="term" value="F:tRNA (cytidine(32)-2'-O)-methyltransferase activity"/>
    <property type="evidence" value="ECO:0007669"/>
    <property type="project" value="RHEA"/>
</dbReference>
<dbReference type="EMBL" id="MSLT01000018">
    <property type="protein sequence ID" value="OUD13166.1"/>
    <property type="molecule type" value="Genomic_DNA"/>
</dbReference>
<comment type="catalytic activity">
    <reaction evidence="5">
        <text>uridine(32) in tRNA + S-adenosyl-L-methionine = 2'-O-methyluridine(32) in tRNA + S-adenosyl-L-homocysteine + H(+)</text>
        <dbReference type="Rhea" id="RHEA:42936"/>
        <dbReference type="Rhea" id="RHEA-COMP:10107"/>
        <dbReference type="Rhea" id="RHEA-COMP:10290"/>
        <dbReference type="ChEBI" id="CHEBI:15378"/>
        <dbReference type="ChEBI" id="CHEBI:57856"/>
        <dbReference type="ChEBI" id="CHEBI:59789"/>
        <dbReference type="ChEBI" id="CHEBI:65315"/>
        <dbReference type="ChEBI" id="CHEBI:74478"/>
        <dbReference type="EC" id="2.1.1.200"/>
    </reaction>
</comment>
<keyword evidence="5" id="KW-0819">tRNA processing</keyword>
<dbReference type="CDD" id="cd18093">
    <property type="entry name" value="SpoU-like_TrmJ"/>
    <property type="match status" value="1"/>
</dbReference>
<keyword evidence="4 5" id="KW-0949">S-adenosyl-L-methionine</keyword>
<protein>
    <recommendedName>
        <fullName evidence="5">tRNA (cytidine/uridine-2'-O-)-methyltransferase TrmJ</fullName>
        <ecNumber evidence="5">2.1.1.200</ecNumber>
    </recommendedName>
    <alternativeName>
        <fullName evidence="5">tRNA (cytidine(32)/uridine(32)-2'-O)-methyltransferase</fullName>
    </alternativeName>
    <alternativeName>
        <fullName evidence="5">tRNA Cm32/Um32 methyltransferase</fullName>
    </alternativeName>
</protein>
<dbReference type="GO" id="GO:0003723">
    <property type="term" value="F:RNA binding"/>
    <property type="evidence" value="ECO:0007669"/>
    <property type="project" value="InterPro"/>
</dbReference>
<comment type="similarity">
    <text evidence="1">Belongs to the class IV-like SAM-binding methyltransferase superfamily. RNA methyltransferase TrmH family.</text>
</comment>
<dbReference type="RefSeq" id="WP_086488614.1">
    <property type="nucleotide sequence ID" value="NZ_MSLT01000018.1"/>
</dbReference>
<evidence type="ECO:0000256" key="3">
    <source>
        <dbReference type="ARBA" id="ARBA00022679"/>
    </source>
</evidence>
<keyword evidence="5" id="KW-0963">Cytoplasm</keyword>
<name>A0A251X5Z6_9GAMM</name>
<dbReference type="PANTHER" id="PTHR42786:SF2">
    <property type="entry name" value="TRNA (CYTIDINE_URIDINE-2'-O-)-METHYLTRANSFERASE TRMJ"/>
    <property type="match status" value="1"/>
</dbReference>
<dbReference type="InterPro" id="IPR004384">
    <property type="entry name" value="RNA_MeTrfase_TrmJ/LasT"/>
</dbReference>
<dbReference type="EC" id="2.1.1.200" evidence="5"/>
<dbReference type="OrthoDB" id="9806346at2"/>
<feature type="domain" description="tRNA/rRNA methyltransferase SpoU type" evidence="6">
    <location>
        <begin position="12"/>
        <end position="160"/>
    </location>
</feature>
<organism evidence="7 8">
    <name type="scientific">Thioflexithrix psekupsensis</name>
    <dbReference type="NCBI Taxonomy" id="1570016"/>
    <lineage>
        <taxon>Bacteria</taxon>
        <taxon>Pseudomonadati</taxon>
        <taxon>Pseudomonadota</taxon>
        <taxon>Gammaproteobacteria</taxon>
        <taxon>Thiotrichales</taxon>
        <taxon>Thioflexithrix</taxon>
    </lineage>
</organism>
<dbReference type="Gene3D" id="1.10.8.590">
    <property type="match status" value="1"/>
</dbReference>